<dbReference type="Gene3D" id="3.40.50.9100">
    <property type="entry name" value="Dehydroquinase, class II"/>
    <property type="match status" value="1"/>
</dbReference>
<reference evidence="7 8" key="1">
    <citation type="submission" date="2017-06" db="EMBL/GenBank/DDBJ databases">
        <authorList>
            <person name="Kim H.J."/>
            <person name="Triplett B.A."/>
        </authorList>
    </citation>
    <scope>NUCLEOTIDE SEQUENCE [LARGE SCALE GENOMIC DNA]</scope>
    <source>
        <strain evidence="7 8">13146</strain>
    </source>
</reference>
<dbReference type="GO" id="GO:0009423">
    <property type="term" value="P:chorismate biosynthetic process"/>
    <property type="evidence" value="ECO:0007669"/>
    <property type="project" value="UniProtKB-UniPathway"/>
</dbReference>
<comment type="caution">
    <text evidence="7">The sequence shown here is derived from an EMBL/GenBank/DDBJ whole genome shotgun (WGS) entry which is preliminary data.</text>
</comment>
<evidence type="ECO:0000256" key="1">
    <source>
        <dbReference type="ARBA" id="ARBA00001864"/>
    </source>
</evidence>
<evidence type="ECO:0000256" key="6">
    <source>
        <dbReference type="ARBA" id="ARBA00023239"/>
    </source>
</evidence>
<dbReference type="Proteomes" id="UP000198157">
    <property type="component" value="Unassembled WGS sequence"/>
</dbReference>
<evidence type="ECO:0000313" key="7">
    <source>
        <dbReference type="EMBL" id="OWQ50690.1"/>
    </source>
</evidence>
<protein>
    <recommendedName>
        <fullName evidence="5">3-dehydroquinate dehydratase</fullName>
        <ecNumber evidence="5">4.2.1.10</ecNumber>
    </recommendedName>
</protein>
<comment type="catalytic activity">
    <reaction evidence="1">
        <text>3-dehydroquinate = 3-dehydroshikimate + H2O</text>
        <dbReference type="Rhea" id="RHEA:21096"/>
        <dbReference type="ChEBI" id="CHEBI:15377"/>
        <dbReference type="ChEBI" id="CHEBI:16630"/>
        <dbReference type="ChEBI" id="CHEBI:32364"/>
        <dbReference type="EC" id="4.2.1.10"/>
    </reaction>
</comment>
<evidence type="ECO:0000256" key="5">
    <source>
        <dbReference type="ARBA" id="ARBA00012060"/>
    </source>
</evidence>
<name>A0A246HJY8_STEMA</name>
<comment type="similarity">
    <text evidence="3">Belongs to the type-II 3-dehydroquinase family.</text>
</comment>
<sequence length="149" mass="15860">MSIFIIRGPEAAGQLIRTAQPLPALVLKSLVHRAIDAGTTVAIRACGSEQELLDALRVADHSRGEVTLLDPGACVDSARLQRLLPHLHNAYVEVHDDDARAPEACLPADVGQRIGVARGYCAQSYMHALEIALDHLGCSEIAEGVHVGT</sequence>
<dbReference type="GO" id="GO:0003855">
    <property type="term" value="F:3-dehydroquinate dehydratase activity"/>
    <property type="evidence" value="ECO:0007669"/>
    <property type="project" value="UniProtKB-EC"/>
</dbReference>
<evidence type="ECO:0000256" key="2">
    <source>
        <dbReference type="ARBA" id="ARBA00004902"/>
    </source>
</evidence>
<keyword evidence="6" id="KW-0456">Lyase</keyword>
<comment type="pathway">
    <text evidence="2">Metabolic intermediate biosynthesis; chorismate biosynthesis; chorismate from D-erythrose 4-phosphate and phosphoenolpyruvate: step 3/7.</text>
</comment>
<organism evidence="7 8">
    <name type="scientific">Stenotrophomonas maltophilia</name>
    <name type="common">Pseudomonas maltophilia</name>
    <name type="synonym">Xanthomonas maltophilia</name>
    <dbReference type="NCBI Taxonomy" id="40324"/>
    <lineage>
        <taxon>Bacteria</taxon>
        <taxon>Pseudomonadati</taxon>
        <taxon>Pseudomonadota</taxon>
        <taxon>Gammaproteobacteria</taxon>
        <taxon>Lysobacterales</taxon>
        <taxon>Lysobacteraceae</taxon>
        <taxon>Stenotrophomonas</taxon>
        <taxon>Stenotrophomonas maltophilia group</taxon>
    </lineage>
</organism>
<evidence type="ECO:0000256" key="3">
    <source>
        <dbReference type="ARBA" id="ARBA00011037"/>
    </source>
</evidence>
<dbReference type="SUPFAM" id="SSF52304">
    <property type="entry name" value="Type II 3-dehydroquinate dehydratase"/>
    <property type="match status" value="1"/>
</dbReference>
<proteinExistence type="inferred from homology"/>
<evidence type="ECO:0000313" key="8">
    <source>
        <dbReference type="Proteomes" id="UP000198157"/>
    </source>
</evidence>
<dbReference type="UniPathway" id="UPA00053">
    <property type="reaction ID" value="UER00086"/>
</dbReference>
<comment type="subunit">
    <text evidence="4">Homododecamer.</text>
</comment>
<dbReference type="EMBL" id="NIVS01000048">
    <property type="protein sequence ID" value="OWQ50690.1"/>
    <property type="molecule type" value="Genomic_DNA"/>
</dbReference>
<accession>A0A246HJY8</accession>
<dbReference type="EC" id="4.2.1.10" evidence="5"/>
<dbReference type="InterPro" id="IPR036441">
    <property type="entry name" value="DHquinase_II_sf"/>
</dbReference>
<dbReference type="AlphaFoldDB" id="A0A246HJY8"/>
<gene>
    <name evidence="7" type="ORF">CEE60_16320</name>
</gene>
<evidence type="ECO:0000256" key="4">
    <source>
        <dbReference type="ARBA" id="ARBA00011193"/>
    </source>
</evidence>
<dbReference type="OrthoDB" id="5984855at2"/>